<evidence type="ECO:0000313" key="2">
    <source>
        <dbReference type="Proteomes" id="UP000308197"/>
    </source>
</evidence>
<dbReference type="AlphaFoldDB" id="A0A5C3P123"/>
<gene>
    <name evidence="1" type="ORF">K466DRAFT_305091</name>
</gene>
<dbReference type="InParanoid" id="A0A5C3P123"/>
<keyword evidence="2" id="KW-1185">Reference proteome</keyword>
<proteinExistence type="predicted"/>
<dbReference type="Proteomes" id="UP000308197">
    <property type="component" value="Unassembled WGS sequence"/>
</dbReference>
<accession>A0A5C3P123</accession>
<dbReference type="EMBL" id="ML211499">
    <property type="protein sequence ID" value="TFK82308.1"/>
    <property type="molecule type" value="Genomic_DNA"/>
</dbReference>
<sequence length="103" mass="10942">MVLVSLARPCSASEGAYTHCQAAPLTAQVCARLPPEERIQSSQASAANDYNRQLLPATPPAATPSCDVGVGVEGCHRLTVSGDFLRYNHDISSSSTQMSRPRL</sequence>
<organism evidence="1 2">
    <name type="scientific">Polyporus arcularius HHB13444</name>
    <dbReference type="NCBI Taxonomy" id="1314778"/>
    <lineage>
        <taxon>Eukaryota</taxon>
        <taxon>Fungi</taxon>
        <taxon>Dikarya</taxon>
        <taxon>Basidiomycota</taxon>
        <taxon>Agaricomycotina</taxon>
        <taxon>Agaricomycetes</taxon>
        <taxon>Polyporales</taxon>
        <taxon>Polyporaceae</taxon>
        <taxon>Polyporus</taxon>
    </lineage>
</organism>
<reference evidence="1 2" key="1">
    <citation type="journal article" date="2019" name="Nat. Ecol. Evol.">
        <title>Megaphylogeny resolves global patterns of mushroom evolution.</title>
        <authorList>
            <person name="Varga T."/>
            <person name="Krizsan K."/>
            <person name="Foldi C."/>
            <person name="Dima B."/>
            <person name="Sanchez-Garcia M."/>
            <person name="Sanchez-Ramirez S."/>
            <person name="Szollosi G.J."/>
            <person name="Szarkandi J.G."/>
            <person name="Papp V."/>
            <person name="Albert L."/>
            <person name="Andreopoulos W."/>
            <person name="Angelini C."/>
            <person name="Antonin V."/>
            <person name="Barry K.W."/>
            <person name="Bougher N.L."/>
            <person name="Buchanan P."/>
            <person name="Buyck B."/>
            <person name="Bense V."/>
            <person name="Catcheside P."/>
            <person name="Chovatia M."/>
            <person name="Cooper J."/>
            <person name="Damon W."/>
            <person name="Desjardin D."/>
            <person name="Finy P."/>
            <person name="Geml J."/>
            <person name="Haridas S."/>
            <person name="Hughes K."/>
            <person name="Justo A."/>
            <person name="Karasinski D."/>
            <person name="Kautmanova I."/>
            <person name="Kiss B."/>
            <person name="Kocsube S."/>
            <person name="Kotiranta H."/>
            <person name="LaButti K.M."/>
            <person name="Lechner B.E."/>
            <person name="Liimatainen K."/>
            <person name="Lipzen A."/>
            <person name="Lukacs Z."/>
            <person name="Mihaltcheva S."/>
            <person name="Morgado L.N."/>
            <person name="Niskanen T."/>
            <person name="Noordeloos M.E."/>
            <person name="Ohm R.A."/>
            <person name="Ortiz-Santana B."/>
            <person name="Ovrebo C."/>
            <person name="Racz N."/>
            <person name="Riley R."/>
            <person name="Savchenko A."/>
            <person name="Shiryaev A."/>
            <person name="Soop K."/>
            <person name="Spirin V."/>
            <person name="Szebenyi C."/>
            <person name="Tomsovsky M."/>
            <person name="Tulloss R.E."/>
            <person name="Uehling J."/>
            <person name="Grigoriev I.V."/>
            <person name="Vagvolgyi C."/>
            <person name="Papp T."/>
            <person name="Martin F.M."/>
            <person name="Miettinen O."/>
            <person name="Hibbett D.S."/>
            <person name="Nagy L.G."/>
        </authorList>
    </citation>
    <scope>NUCLEOTIDE SEQUENCE [LARGE SCALE GENOMIC DNA]</scope>
    <source>
        <strain evidence="1 2">HHB13444</strain>
    </source>
</reference>
<name>A0A5C3P123_9APHY</name>
<evidence type="ECO:0000313" key="1">
    <source>
        <dbReference type="EMBL" id="TFK82308.1"/>
    </source>
</evidence>
<protein>
    <submittedName>
        <fullName evidence="1">Uncharacterized protein</fullName>
    </submittedName>
</protein>